<dbReference type="EMBL" id="MFKF01000040">
    <property type="protein sequence ID" value="OGG56223.1"/>
    <property type="molecule type" value="Genomic_DNA"/>
</dbReference>
<evidence type="ECO:0000256" key="8">
    <source>
        <dbReference type="ARBA" id="ARBA00022694"/>
    </source>
</evidence>
<dbReference type="GO" id="GO:0035597">
    <property type="term" value="F:tRNA-2-methylthio-N(6)-dimethylallyladenosine(37) synthase activity"/>
    <property type="evidence" value="ECO:0007669"/>
    <property type="project" value="TreeGrafter"/>
</dbReference>
<dbReference type="GO" id="GO:0035598">
    <property type="term" value="F:tRNA (N(6)-L-threonylcarbamoyladenosine(37)-C(2))-methylthiotransferase activity"/>
    <property type="evidence" value="ECO:0007669"/>
    <property type="project" value="UniProtKB-EC"/>
</dbReference>
<evidence type="ECO:0000256" key="3">
    <source>
        <dbReference type="ARBA" id="ARBA00013273"/>
    </source>
</evidence>
<dbReference type="GO" id="GO:0005829">
    <property type="term" value="C:cytosol"/>
    <property type="evidence" value="ECO:0007669"/>
    <property type="project" value="TreeGrafter"/>
</dbReference>
<keyword evidence="6 18" id="KW-0808">Transferase</keyword>
<dbReference type="Gene3D" id="3.80.30.20">
    <property type="entry name" value="tm_1862 like domain"/>
    <property type="match status" value="1"/>
</dbReference>
<dbReference type="InterPro" id="IPR005839">
    <property type="entry name" value="Methylthiotransferase"/>
</dbReference>
<evidence type="ECO:0000256" key="4">
    <source>
        <dbReference type="ARBA" id="ARBA00022485"/>
    </source>
</evidence>
<keyword evidence="4" id="KW-0004">4Fe-4S</keyword>
<dbReference type="SMART" id="SM00729">
    <property type="entry name" value="Elp3"/>
    <property type="match status" value="1"/>
</dbReference>
<dbReference type="GO" id="GO:0046872">
    <property type="term" value="F:metal ion binding"/>
    <property type="evidence" value="ECO:0007669"/>
    <property type="project" value="UniProtKB-KW"/>
</dbReference>
<evidence type="ECO:0000313" key="18">
    <source>
        <dbReference type="EMBL" id="OGG56223.1"/>
    </source>
</evidence>
<dbReference type="SFLD" id="SFLDG01061">
    <property type="entry name" value="methylthiotransferase"/>
    <property type="match status" value="1"/>
</dbReference>
<feature type="domain" description="Radical SAM core" evidence="17">
    <location>
        <begin position="136"/>
        <end position="365"/>
    </location>
</feature>
<comment type="caution">
    <text evidence="18">The sequence shown here is derived from an EMBL/GenBank/DDBJ whole genome shotgun (WGS) entry which is preliminary data.</text>
</comment>
<protein>
    <recommendedName>
        <fullName evidence="15">Threonylcarbamoyladenosine tRNA methylthiotransferase MtaB</fullName>
        <ecNumber evidence="3">2.8.4.5</ecNumber>
    </recommendedName>
    <alternativeName>
        <fullName evidence="12">tRNA-t(6)A37 methylthiotransferase</fullName>
    </alternativeName>
</protein>
<keyword evidence="11" id="KW-0411">Iron-sulfur</keyword>
<evidence type="ECO:0000313" key="19">
    <source>
        <dbReference type="Proteomes" id="UP000178606"/>
    </source>
</evidence>
<dbReference type="Gene3D" id="3.40.50.12160">
    <property type="entry name" value="Methylthiotransferase, N-terminal domain"/>
    <property type="match status" value="1"/>
</dbReference>
<dbReference type="InterPro" id="IPR058240">
    <property type="entry name" value="rSAM_sf"/>
</dbReference>
<organism evidence="18 19">
    <name type="scientific">Handelsmanbacteria sp. (strain RIFCSPLOWO2_12_FULL_64_10)</name>
    <dbReference type="NCBI Taxonomy" id="1817868"/>
    <lineage>
        <taxon>Bacteria</taxon>
        <taxon>Candidatus Handelsmaniibacteriota</taxon>
    </lineage>
</organism>
<dbReference type="InterPro" id="IPR013848">
    <property type="entry name" value="Methylthiotransferase_N"/>
</dbReference>
<dbReference type="AlphaFoldDB" id="A0A1F6D458"/>
<keyword evidence="7" id="KW-0949">S-adenosyl-L-methionine</keyword>
<keyword evidence="8" id="KW-0819">tRNA processing</keyword>
<dbReference type="InterPro" id="IPR006467">
    <property type="entry name" value="MiaB-like_bact"/>
</dbReference>
<evidence type="ECO:0000256" key="2">
    <source>
        <dbReference type="ARBA" id="ARBA00002399"/>
    </source>
</evidence>
<dbReference type="FunFam" id="3.40.50.12160:FF:000004">
    <property type="entry name" value="Threonylcarbamoyladenosine tRNA methylthiotransferase MtaB"/>
    <property type="match status" value="1"/>
</dbReference>
<dbReference type="PROSITE" id="PS51449">
    <property type="entry name" value="MTTASE_N"/>
    <property type="match status" value="1"/>
</dbReference>
<name>A0A1F6D458_HANXR</name>
<keyword evidence="9" id="KW-0479">Metal-binding</keyword>
<dbReference type="Pfam" id="PF00919">
    <property type="entry name" value="UPF0004"/>
    <property type="match status" value="1"/>
</dbReference>
<dbReference type="SFLD" id="SFLDG01082">
    <property type="entry name" value="B12-binding_domain_containing"/>
    <property type="match status" value="1"/>
</dbReference>
<evidence type="ECO:0000256" key="14">
    <source>
        <dbReference type="ARBA" id="ARBA00061574"/>
    </source>
</evidence>
<dbReference type="CDD" id="cd01335">
    <property type="entry name" value="Radical_SAM"/>
    <property type="match status" value="1"/>
</dbReference>
<dbReference type="InterPro" id="IPR006638">
    <property type="entry name" value="Elp3/MiaA/NifB-like_rSAM"/>
</dbReference>
<evidence type="ECO:0000256" key="6">
    <source>
        <dbReference type="ARBA" id="ARBA00022679"/>
    </source>
</evidence>
<dbReference type="PANTHER" id="PTHR43020:SF2">
    <property type="entry name" value="MITOCHONDRIAL TRNA METHYLTHIOTRANSFERASE CDK5RAP1"/>
    <property type="match status" value="1"/>
</dbReference>
<comment type="similarity">
    <text evidence="14">Belongs to the methylthiotransferase family. MtaB subfamily.</text>
</comment>
<feature type="domain" description="MTTase N-terminal" evidence="16">
    <location>
        <begin position="2"/>
        <end position="114"/>
    </location>
</feature>
<dbReference type="InterPro" id="IPR023404">
    <property type="entry name" value="rSAM_horseshoe"/>
</dbReference>
<evidence type="ECO:0000256" key="10">
    <source>
        <dbReference type="ARBA" id="ARBA00023004"/>
    </source>
</evidence>
<evidence type="ECO:0000256" key="5">
    <source>
        <dbReference type="ARBA" id="ARBA00022490"/>
    </source>
</evidence>
<proteinExistence type="inferred from homology"/>
<dbReference type="SFLD" id="SFLDS00029">
    <property type="entry name" value="Radical_SAM"/>
    <property type="match status" value="1"/>
</dbReference>
<dbReference type="InterPro" id="IPR038135">
    <property type="entry name" value="Methylthiotransferase_N_sf"/>
</dbReference>
<evidence type="ECO:0000259" key="17">
    <source>
        <dbReference type="PROSITE" id="PS51918"/>
    </source>
</evidence>
<evidence type="ECO:0000256" key="11">
    <source>
        <dbReference type="ARBA" id="ARBA00023014"/>
    </source>
</evidence>
<evidence type="ECO:0000259" key="16">
    <source>
        <dbReference type="PROSITE" id="PS51449"/>
    </source>
</evidence>
<dbReference type="PROSITE" id="PS01278">
    <property type="entry name" value="MTTASE_RADICAL"/>
    <property type="match status" value="1"/>
</dbReference>
<dbReference type="PROSITE" id="PS51918">
    <property type="entry name" value="RADICAL_SAM"/>
    <property type="match status" value="1"/>
</dbReference>
<evidence type="ECO:0000256" key="12">
    <source>
        <dbReference type="ARBA" id="ARBA00031213"/>
    </source>
</evidence>
<evidence type="ECO:0000256" key="13">
    <source>
        <dbReference type="ARBA" id="ARBA00051661"/>
    </source>
</evidence>
<dbReference type="InterPro" id="IPR020612">
    <property type="entry name" value="Methylthiotransferase_CS"/>
</dbReference>
<comment type="function">
    <text evidence="2">Catalyzes the methylthiolation of N6-threonylcarbamoyladenosine (t(6)A), leading to the formation of 2-methylthio-N6-threonylcarbamoyladenosine (ms(2)t(6)A) at position 37 in tRNAs that read codons beginning with adenine.</text>
</comment>
<dbReference type="InterPro" id="IPR007197">
    <property type="entry name" value="rSAM"/>
</dbReference>
<reference evidence="18 19" key="1">
    <citation type="journal article" date="2016" name="Nat. Commun.">
        <title>Thousands of microbial genomes shed light on interconnected biogeochemical processes in an aquifer system.</title>
        <authorList>
            <person name="Anantharaman K."/>
            <person name="Brown C.T."/>
            <person name="Hug L.A."/>
            <person name="Sharon I."/>
            <person name="Castelle C.J."/>
            <person name="Probst A.J."/>
            <person name="Thomas B.C."/>
            <person name="Singh A."/>
            <person name="Wilkins M.J."/>
            <person name="Karaoz U."/>
            <person name="Brodie E.L."/>
            <person name="Williams K.H."/>
            <person name="Hubbard S.S."/>
            <person name="Banfield J.F."/>
        </authorList>
    </citation>
    <scope>NUCLEOTIDE SEQUENCE [LARGE SCALE GENOMIC DNA]</scope>
    <source>
        <strain evidence="19">RIFCSPLOWO2_12_FULL_64_10</strain>
    </source>
</reference>
<dbReference type="EC" id="2.8.4.5" evidence="3"/>
<dbReference type="Pfam" id="PF04055">
    <property type="entry name" value="Radical_SAM"/>
    <property type="match status" value="1"/>
</dbReference>
<evidence type="ECO:0000256" key="7">
    <source>
        <dbReference type="ARBA" id="ARBA00022691"/>
    </source>
</evidence>
<gene>
    <name evidence="18" type="ORF">A3F84_10155</name>
</gene>
<dbReference type="GO" id="GO:0051539">
    <property type="term" value="F:4 iron, 4 sulfur cluster binding"/>
    <property type="evidence" value="ECO:0007669"/>
    <property type="project" value="UniProtKB-KW"/>
</dbReference>
<evidence type="ECO:0000256" key="1">
    <source>
        <dbReference type="ARBA" id="ARBA00001966"/>
    </source>
</evidence>
<dbReference type="SUPFAM" id="SSF102114">
    <property type="entry name" value="Radical SAM enzymes"/>
    <property type="match status" value="1"/>
</dbReference>
<dbReference type="Proteomes" id="UP000178606">
    <property type="component" value="Unassembled WGS sequence"/>
</dbReference>
<accession>A0A1F6D458</accession>
<comment type="cofactor">
    <cofactor evidence="1">
        <name>[4Fe-4S] cluster</name>
        <dbReference type="ChEBI" id="CHEBI:49883"/>
    </cofactor>
</comment>
<dbReference type="NCBIfam" id="TIGR00089">
    <property type="entry name" value="MiaB/RimO family radical SAM methylthiotransferase"/>
    <property type="match status" value="1"/>
</dbReference>
<keyword evidence="10" id="KW-0408">Iron</keyword>
<evidence type="ECO:0000256" key="15">
    <source>
        <dbReference type="ARBA" id="ARBA00069898"/>
    </source>
</evidence>
<dbReference type="FunFam" id="3.80.30.20:FF:000001">
    <property type="entry name" value="tRNA-2-methylthio-N(6)-dimethylallyladenosine synthase 2"/>
    <property type="match status" value="1"/>
</dbReference>
<dbReference type="PANTHER" id="PTHR43020">
    <property type="entry name" value="CDK5 REGULATORY SUBUNIT-ASSOCIATED PROTEIN 1"/>
    <property type="match status" value="1"/>
</dbReference>
<evidence type="ECO:0000256" key="9">
    <source>
        <dbReference type="ARBA" id="ARBA00022723"/>
    </source>
</evidence>
<sequence>MPRVSFYTLGCKLNAYDTEWYQEQFAQAGYEVVPFGEAADVTVVNTCTITGQGDAQSRQALRKAARVSPGATVVATGCYAQTDPDALLALPEVDLVVGLEARVRLLDLINDTCSLGRSHVARGRAKDFQEMDIEAFGGRSRAFVKVQEGCDQFCSFCIIPFARGRSRSRPVQSAVAQVRRLVEAGYQEVVLTGVHLGDYASDGAALLDLLTAVEGVEGLARFRVSSIEAAFIPDALIDLFAQSKKFCRHLHVPLQSGDDRILSAMRRPYTSAQYRDLMRKLSDRIPGLGLGADVMVGFPGEDGEAFENTHRLIEEVPLVYLHVFPYSHRQGTPATKMPHQVDPRVKAARAARLRALGARKADAFRREAVGRTFEALFEGRRDPESGLLSGLTDTYIRVLAPGPDAAANRILPVRIERAEGDRTLGRIVGEMDASVSPPDSLELPVLQG</sequence>
<dbReference type="NCBIfam" id="TIGR01579">
    <property type="entry name" value="MiaB-like-C"/>
    <property type="match status" value="1"/>
</dbReference>
<comment type="catalytic activity">
    <reaction evidence="13">
        <text>N(6)-L-threonylcarbamoyladenosine(37) in tRNA + (sulfur carrier)-SH + AH2 + 2 S-adenosyl-L-methionine = 2-methylsulfanyl-N(6)-L-threonylcarbamoyladenosine(37) in tRNA + (sulfur carrier)-H + 5'-deoxyadenosine + L-methionine + A + S-adenosyl-L-homocysteine + 2 H(+)</text>
        <dbReference type="Rhea" id="RHEA:37075"/>
        <dbReference type="Rhea" id="RHEA-COMP:10163"/>
        <dbReference type="Rhea" id="RHEA-COMP:11092"/>
        <dbReference type="Rhea" id="RHEA-COMP:14737"/>
        <dbReference type="Rhea" id="RHEA-COMP:14739"/>
        <dbReference type="ChEBI" id="CHEBI:13193"/>
        <dbReference type="ChEBI" id="CHEBI:15378"/>
        <dbReference type="ChEBI" id="CHEBI:17319"/>
        <dbReference type="ChEBI" id="CHEBI:17499"/>
        <dbReference type="ChEBI" id="CHEBI:29917"/>
        <dbReference type="ChEBI" id="CHEBI:57844"/>
        <dbReference type="ChEBI" id="CHEBI:57856"/>
        <dbReference type="ChEBI" id="CHEBI:59789"/>
        <dbReference type="ChEBI" id="CHEBI:64428"/>
        <dbReference type="ChEBI" id="CHEBI:74418"/>
        <dbReference type="ChEBI" id="CHEBI:74420"/>
        <dbReference type="EC" id="2.8.4.5"/>
    </reaction>
</comment>
<keyword evidence="5" id="KW-0963">Cytoplasm</keyword>